<comment type="caution">
    <text evidence="2">The sequence shown here is derived from an EMBL/GenBank/DDBJ whole genome shotgun (WGS) entry which is preliminary data.</text>
</comment>
<protein>
    <recommendedName>
        <fullName evidence="4">HIT domain-containing protein</fullName>
    </recommendedName>
</protein>
<gene>
    <name evidence="2" type="ORF">GCM10020369_67210</name>
</gene>
<evidence type="ECO:0000256" key="1">
    <source>
        <dbReference type="SAM" id="MobiDB-lite"/>
    </source>
</evidence>
<organism evidence="2 3">
    <name type="scientific">Cryptosporangium minutisporangium</name>
    <dbReference type="NCBI Taxonomy" id="113569"/>
    <lineage>
        <taxon>Bacteria</taxon>
        <taxon>Bacillati</taxon>
        <taxon>Actinomycetota</taxon>
        <taxon>Actinomycetes</taxon>
        <taxon>Cryptosporangiales</taxon>
        <taxon>Cryptosporangiaceae</taxon>
        <taxon>Cryptosporangium</taxon>
    </lineage>
</organism>
<dbReference type="EMBL" id="BAAAYN010000047">
    <property type="protein sequence ID" value="GAA3395152.1"/>
    <property type="molecule type" value="Genomic_DNA"/>
</dbReference>
<accession>A0ABP6T9L7</accession>
<evidence type="ECO:0000313" key="3">
    <source>
        <dbReference type="Proteomes" id="UP001501676"/>
    </source>
</evidence>
<keyword evidence="3" id="KW-1185">Reference proteome</keyword>
<dbReference type="Gene3D" id="3.30.428.10">
    <property type="entry name" value="HIT-like"/>
    <property type="match status" value="1"/>
</dbReference>
<dbReference type="Proteomes" id="UP001501676">
    <property type="component" value="Unassembled WGS sequence"/>
</dbReference>
<dbReference type="InterPro" id="IPR036265">
    <property type="entry name" value="HIT-like_sf"/>
</dbReference>
<sequence>MEIDYRTTLDDCPFCAAYCEEGEALPWYDTPLFRRDGTAVAIAAVGSLVPGYVLAAPARHAPSVRRLPSPDKVTFLQFVTEVRRRVEDCLGPATLFEHGSCEEACRRRSACLVHSHVHIVPGHYSFTALELPVDCYPTLAEAVHTAPGDSAEGYLLYQEPGGAVCLASDPGVSQFFRRRIAHVLGRPQEWDYAVCPGWENLRKTHEGLQSEPCGTPRSSPPTLASSA</sequence>
<feature type="compositionally biased region" description="Polar residues" evidence="1">
    <location>
        <begin position="216"/>
        <end position="227"/>
    </location>
</feature>
<proteinExistence type="predicted"/>
<evidence type="ECO:0008006" key="4">
    <source>
        <dbReference type="Google" id="ProtNLM"/>
    </source>
</evidence>
<name>A0ABP6T9L7_9ACTN</name>
<feature type="region of interest" description="Disordered" evidence="1">
    <location>
        <begin position="206"/>
        <end position="227"/>
    </location>
</feature>
<reference evidence="3" key="1">
    <citation type="journal article" date="2019" name="Int. J. Syst. Evol. Microbiol.">
        <title>The Global Catalogue of Microorganisms (GCM) 10K type strain sequencing project: providing services to taxonomists for standard genome sequencing and annotation.</title>
        <authorList>
            <consortium name="The Broad Institute Genomics Platform"/>
            <consortium name="The Broad Institute Genome Sequencing Center for Infectious Disease"/>
            <person name="Wu L."/>
            <person name="Ma J."/>
        </authorList>
    </citation>
    <scope>NUCLEOTIDE SEQUENCE [LARGE SCALE GENOMIC DNA]</scope>
    <source>
        <strain evidence="3">JCM 9458</strain>
    </source>
</reference>
<evidence type="ECO:0000313" key="2">
    <source>
        <dbReference type="EMBL" id="GAA3395152.1"/>
    </source>
</evidence>
<dbReference type="SUPFAM" id="SSF54197">
    <property type="entry name" value="HIT-like"/>
    <property type="match status" value="1"/>
</dbReference>
<dbReference type="RefSeq" id="WP_345732284.1">
    <property type="nucleotide sequence ID" value="NZ_BAAAYN010000047.1"/>
</dbReference>